<protein>
    <recommendedName>
        <fullName evidence="4">Vacuolar protein sorting-associated protein</fullName>
    </recommendedName>
</protein>
<dbReference type="GO" id="GO:0045324">
    <property type="term" value="P:late endosome to vacuole transport"/>
    <property type="evidence" value="ECO:0007669"/>
    <property type="project" value="UniProtKB-UniRule"/>
</dbReference>
<dbReference type="InterPro" id="IPR026847">
    <property type="entry name" value="VPS13"/>
</dbReference>
<dbReference type="PANTHER" id="PTHR16166:SF93">
    <property type="entry name" value="INTERMEMBRANE LIPID TRANSFER PROTEIN VPS13"/>
    <property type="match status" value="1"/>
</dbReference>
<accession>A0A1G4MB30</accession>
<keyword evidence="10" id="KW-1185">Reference proteome</keyword>
<evidence type="ECO:0000256" key="5">
    <source>
        <dbReference type="SAM" id="MobiDB-lite"/>
    </source>
</evidence>
<comment type="function">
    <text evidence="4">Mediates the transfer of lipids between membranes at organelle contact sites. May play a role in mitochondrial lipid homeostasis.</text>
</comment>
<dbReference type="Pfam" id="PF25037">
    <property type="entry name" value="VPS13_C"/>
    <property type="match status" value="1"/>
</dbReference>
<dbReference type="GO" id="GO:0007005">
    <property type="term" value="P:mitochondrion organization"/>
    <property type="evidence" value="ECO:0007669"/>
    <property type="project" value="TreeGrafter"/>
</dbReference>
<evidence type="ECO:0000259" key="6">
    <source>
        <dbReference type="Pfam" id="PF12624"/>
    </source>
</evidence>
<dbReference type="EMBL" id="LT598492">
    <property type="protein sequence ID" value="SCW01107.1"/>
    <property type="molecule type" value="Genomic_DNA"/>
</dbReference>
<comment type="similarity">
    <text evidence="1 4">Belongs to the VPS13 family.</text>
</comment>
<evidence type="ECO:0000256" key="2">
    <source>
        <dbReference type="ARBA" id="ARBA00022448"/>
    </source>
</evidence>
<feature type="compositionally biased region" description="Polar residues" evidence="5">
    <location>
        <begin position="837"/>
        <end position="847"/>
    </location>
</feature>
<dbReference type="InterPro" id="IPR017148">
    <property type="entry name" value="VPS13_fungi"/>
</dbReference>
<evidence type="ECO:0000259" key="7">
    <source>
        <dbReference type="Pfam" id="PF25036"/>
    </source>
</evidence>
<evidence type="ECO:0000313" key="9">
    <source>
        <dbReference type="EMBL" id="SCW01107.1"/>
    </source>
</evidence>
<dbReference type="GO" id="GO:0045053">
    <property type="term" value="P:protein retention in Golgi apparatus"/>
    <property type="evidence" value="ECO:0007669"/>
    <property type="project" value="UniProtKB-UniRule"/>
</dbReference>
<evidence type="ECO:0000256" key="4">
    <source>
        <dbReference type="PIRNR" id="PIRNR037235"/>
    </source>
</evidence>
<feature type="region of interest" description="Disordered" evidence="5">
    <location>
        <begin position="416"/>
        <end position="435"/>
    </location>
</feature>
<dbReference type="PANTHER" id="PTHR16166">
    <property type="entry name" value="VACUOLAR PROTEIN SORTING-ASSOCIATED PROTEIN VPS13"/>
    <property type="match status" value="1"/>
</dbReference>
<dbReference type="GO" id="GO:0005794">
    <property type="term" value="C:Golgi apparatus"/>
    <property type="evidence" value="ECO:0007669"/>
    <property type="project" value="UniProtKB-UniRule"/>
</dbReference>
<feature type="compositionally biased region" description="Basic and acidic residues" evidence="5">
    <location>
        <begin position="416"/>
        <end position="427"/>
    </location>
</feature>
<dbReference type="InterPro" id="IPR009543">
    <property type="entry name" value="VPS13_VAB"/>
</dbReference>
<keyword evidence="4" id="KW-0333">Golgi apparatus</keyword>
<dbReference type="Proteomes" id="UP000190831">
    <property type="component" value="Chromosome D"/>
</dbReference>
<dbReference type="GO" id="GO:0006869">
    <property type="term" value="P:lipid transport"/>
    <property type="evidence" value="ECO:0007669"/>
    <property type="project" value="UniProtKB-KW"/>
</dbReference>
<keyword evidence="3 4" id="KW-0445">Lipid transport</keyword>
<dbReference type="PIRSF" id="PIRSF037235">
    <property type="entry name" value="VPS13_fungi"/>
    <property type="match status" value="1"/>
</dbReference>
<dbReference type="InterPro" id="IPR056748">
    <property type="entry name" value="VPS13-like_C"/>
</dbReference>
<evidence type="ECO:0000313" key="10">
    <source>
        <dbReference type="Proteomes" id="UP000190831"/>
    </source>
</evidence>
<proteinExistence type="inferred from homology"/>
<evidence type="ECO:0000256" key="1">
    <source>
        <dbReference type="ARBA" id="ARBA00006545"/>
    </source>
</evidence>
<feature type="compositionally biased region" description="Acidic residues" evidence="5">
    <location>
        <begin position="822"/>
        <end position="836"/>
    </location>
</feature>
<dbReference type="OMA" id="SGWRPIR"/>
<dbReference type="OrthoDB" id="428159at2759"/>
<keyword evidence="2 4" id="KW-0813">Transport</keyword>
<dbReference type="Pfam" id="PF25036">
    <property type="entry name" value="VPS13_VAB"/>
    <property type="match status" value="1"/>
</dbReference>
<organism evidence="9 10">
    <name type="scientific">Lachancea fermentati</name>
    <name type="common">Zygosaccharomyces fermentati</name>
    <dbReference type="NCBI Taxonomy" id="4955"/>
    <lineage>
        <taxon>Eukaryota</taxon>
        <taxon>Fungi</taxon>
        <taxon>Dikarya</taxon>
        <taxon>Ascomycota</taxon>
        <taxon>Saccharomycotina</taxon>
        <taxon>Saccharomycetes</taxon>
        <taxon>Saccharomycetales</taxon>
        <taxon>Saccharomycetaceae</taxon>
        <taxon>Lachancea</taxon>
    </lineage>
</organism>
<feature type="domain" description="Vacuolar protein sorting-associated protein 13 VPS13 adaptor binding" evidence="7">
    <location>
        <begin position="1890"/>
        <end position="2466"/>
    </location>
</feature>
<dbReference type="STRING" id="4955.A0A1G4MB30"/>
<feature type="domain" description="Chorein N-terminal" evidence="6">
    <location>
        <begin position="1"/>
        <end position="1218"/>
    </location>
</feature>
<feature type="region of interest" description="Disordered" evidence="5">
    <location>
        <begin position="822"/>
        <end position="850"/>
    </location>
</feature>
<name>A0A1G4MB30_LACFM</name>
<reference evidence="9 10" key="1">
    <citation type="submission" date="2016-03" db="EMBL/GenBank/DDBJ databases">
        <authorList>
            <person name="Devillers H."/>
        </authorList>
    </citation>
    <scope>NUCLEOTIDE SEQUENCE [LARGE SCALE GENOMIC DNA]</scope>
    <source>
        <strain evidence="9">CBS 6772</strain>
    </source>
</reference>
<gene>
    <name evidence="9" type="ORF">LAFE_0D05226G</name>
</gene>
<sequence length="3123" mass="355434">MLESLAANLLNRILGSYVENFDSKQLNVGIWSGDVKLKNLKLKKESLDALNLPIDVRFGFLGELTLVVPWSSLKNKPVKILIEDVYLLCGPRDEDSLDGREDEERELRLKLQRLDELELLKRSQPQANEDPEKNESFTQSLITKIVDNLQVSIKNIHIRYEDMDGVFSKTPYSVGITLSELSAVSTDEKWEPSFISITKAITHKLLTLDSLCVYWNTNTTSIYGEDHEELFERLKDSISNKNGVPDHQFLLRPVTGSGRLTLNKSGASDECPHINIRLIFEEFGFDIDNCQYQDILYTMSKLHWYQKTLKFKRNRPNFTVGDDPKGWFRYAAQCVLQEIHDKNYYSSWDYIKWRREKREEYIQLWKKKLESSSKNQDSMNEFELEKLDELHRILSFDDIKFFRALARKEYLQDKLGSKSANPERKEPPANNKGGWFSSWWNGDSSGSQNDELLMTEEQKQELYDAIEFNEDQDVKDAIEIPRERVTTKVSCLLNRGSLSIKNKTKGIKLGEIIFEDCETGFYQRPDSFLATFKLDEFKIEDGSPNTLYKHIVSVKNLQLDEEGHTPELTEPFFQIAFEQNPLDDSADSKVDVKLRSMTVFYHVHFINEIIKLFKPPKRHLDTIGAIMNAAEATVEGWTVQTRMGLESILEDHKTINLNLDLQAPLIIIPLDPHIWDTPCAVLDAGHISIISDLVPKHKLREIKGMSPDEYEKIASRDIKRLMFDRFKLQLKDTQLLIGPDIRSTISNLSLNERDSNFVILDRMEIELDVDVSILPKAFNLPKVRTYGKLPILKLSLNDYQYKIIMQMIDKCIPDFGILSDDDDADNDDESGNDDESINVTGSSNESPQKSREITLLRQTMRNLEKMSKAELEQRLLQLKFDVEVIQLSLYKCVEAKTMQSNLLVNLIGNGLYLKFAKKAKDMEVHLDLHSFNIEDFIAQDEPEEFRKLIASTNIDKEGEKLDLFKLRYNRSQRIVTHHDTLIEVFDQDINLNMTELKFVLTPKSILTLLNYVLTTFTDPNATEMPVDALKHNSADVEDAPQKMNVEINMGNIIIVLNDESTKLATLELSAGEIKLFMLPEKMLLKAKLGGLDLTNEVYQELPRDSPMRKIISMSDHELAELTYETFDVANNNNNYSSKLVYKTGSMNINFVEDAVNRIVNYLAKFQKMKGLFDRAREAAYNQAGSIESVNNIKMNIVIKAPVITFPKLINPAKHTYDHVTFYLGEFFIDNNFVKSNDSYINQIKAGVRSGTLSSLFHMENNVTQNLHIIQNLDIHFDIEHINTPQHGQPKFKINGCFEPLYANLTELQLQFIYILSNSLPSAFIIDYDDNLSDIEDAALNVNSFISPEGHARVTPDVFEDSGREESFKSAVQEDEPGSAIELTFNAPHISLTLYTDTHDIYEIESKSITTVTLHDFGLAMKAKDDTSFRAETHVSSFTVEDTRREKDNKHPEIIPKIASDNYQFTASLTREKLEDFDLINLIATVDNPKVILALDYLFALKSFFDASLNVKAPARISESADAKADDSTQIEEKDCDQPLKFQYSLNIVESSIILLSDAADKNSEAIVFNVGQLLLTDQNIMSASANNVGMFLCKMGSFEDNRIRLLDDFSSSVVVDDRNSTADKLLTNIQFSVEPLTMRLSLRDIRLAMSIFNKAMIMARKHGLITDDIAKDDDMSTKYGTFSKEFKKTLSKYAPSVISSLSNLSTGDGKEQIDSKAILKAEKLNADIEGLRLVLIGDVHELPILDMNIKPFTVSAKDWSSDIEIITSIETYANIFNYSRSSWEPLVENIPISFHLSKSSENDAAMVFDVVSRKIAEVTLSSRSIALLSQIPEFLYDDKDLNPRGAEKPYKIFNDTGLDLNIWIAMKGSQEKRQLVNLKCGEKIDWEFEDWRKVRENLDTNSNMNILGVEVANKSYETILKIDTTSEGEEVYTLQPAVNGVHTRLACDLKLCEDNIKLVTIRSTFVLENSTSNDLEFMLNGDDSNLLYIKPGETRSVPAEKAFNSRLFIRPAGNYEWSDRSLNWKSLLSHPQSISCRSQSDKSLFYFEIDGKYDENEPLARIFPHMKIIVSSPLILENLLPYDMKYKLFWKPDEQNGSSENHMETRYLEKGARELIHSVTLEDFLLLALQPVEEGISMSDECLINTPMNSELKPERRVTLKYDNGQRLYLNLHYRSVDGSRAKIITIFASYVVLNGTSKDLQIEGDRGNICFTEVSLAEDSTRYSKPKMFSFDHQNDNHNRARIKFKDCDWSMKTSFDAIGQSVDLTMNIPNKNQESNIGVTVSEGEGRYALTKVIEIQPRYIVRNNLKVDLEVSEYGSNSVMTVSSGVSVPLYKMRNIINKHLILKFLGSDSEWSSPFMVKDIGSNYVKVLKNGSGHQLLKLDIILEKATIFIHISDAGANWPFSIRNFSDYEFIFYQRDPRMFDSDEDYDLYDDIGEIDYEPFYYRVPARSVMPYAWDYPAARQKKLILVARQRKREIQLAEIGNLKPMRLPARIEGEKSAIVDLNVVADGPTQALVISNYKPELSLYKLRTSQTSSSLSTDKSDKFEIQDEDKNIYTRVVVSFEGLGISLINTRLQELCYITLSGLELRYNESDLYQMLSFKLKWMQIDNQLFGGIYPNILYPTAIQNTSKELSNHPVLSGSVSKVKDDSHGVLYLKHATLLLQELSIQLDEDFLMALIEFARIPGASWVTDVKDTLCDEIATLPHPQELRRNNDIYFEVFHLQPTMLHLSFVRTEHLNVEEEKVPQQNALMFFVNVLTMALGNINNAPIKLNSLFMDNVKVPLPMLLSAIQTHYGQQFFYQIHKILGSADFLGNPVGLFNNVSSGVWDIFYEPYQGYMLNDRPQELGISIAKGGLSFVKKSVFGLSDSFARFTGSVAKGLSAATQDISFQEQRRLDQRKARANQSFNGFSSGATSFVNDLGSGLRGVAYDPFVSASREGVPGLLKGLTKGLVGLPTKTVIGMLDLASNVSEGIRNTTTVMDASLTSRVRLPRYVGYDQIIKPFNLRESQGQYWLKSANGGECISDKYLAHVVLPGKQMAVIVSMSHVIEVRLSSLEILWKVSYTDVRAMTLERAGLVITLKNASTDLFVPISDSDEKRFLYRNISIAVGEYNKYCQAEL</sequence>
<evidence type="ECO:0000256" key="3">
    <source>
        <dbReference type="ARBA" id="ARBA00023055"/>
    </source>
</evidence>
<dbReference type="InterPro" id="IPR026854">
    <property type="entry name" value="VPS13_N"/>
</dbReference>
<dbReference type="Pfam" id="PF12624">
    <property type="entry name" value="VPS13_N"/>
    <property type="match status" value="1"/>
</dbReference>
<evidence type="ECO:0000259" key="8">
    <source>
        <dbReference type="Pfam" id="PF25037"/>
    </source>
</evidence>
<dbReference type="GO" id="GO:0006623">
    <property type="term" value="P:protein targeting to vacuole"/>
    <property type="evidence" value="ECO:0007669"/>
    <property type="project" value="TreeGrafter"/>
</dbReference>
<feature type="domain" description="Intermembrane lipid transfer protein VPS13-like C-terminal" evidence="8">
    <location>
        <begin position="2992"/>
        <end position="3097"/>
    </location>
</feature>